<dbReference type="PANTHER" id="PTHR30451:SF9">
    <property type="entry name" value="F1 CAPSULE-ANCHORING PROTEIN"/>
    <property type="match status" value="1"/>
</dbReference>
<accession>A0A1S8YQ96</accession>
<evidence type="ECO:0000256" key="3">
    <source>
        <dbReference type="ARBA" id="ARBA00022448"/>
    </source>
</evidence>
<proteinExistence type="inferred from homology"/>
<dbReference type="InterPro" id="IPR025885">
    <property type="entry name" value="PapC_N"/>
</dbReference>
<keyword evidence="7 9" id="KW-0472">Membrane</keyword>
<dbReference type="AlphaFoldDB" id="A0A1S8YQ96"/>
<comment type="subcellular location">
    <subcellularLocation>
        <location evidence="1 9">Cell outer membrane</location>
        <topology evidence="1 9">Multi-pass membrane protein</topology>
    </subcellularLocation>
</comment>
<evidence type="ECO:0000256" key="5">
    <source>
        <dbReference type="ARBA" id="ARBA00022692"/>
    </source>
</evidence>
<feature type="domain" description="PapC N-terminal" evidence="12">
    <location>
        <begin position="25"/>
        <end position="170"/>
    </location>
</feature>
<keyword evidence="4" id="KW-1134">Transmembrane beta strand</keyword>
<dbReference type="Gene3D" id="2.60.40.3110">
    <property type="match status" value="1"/>
</dbReference>
<dbReference type="Pfam" id="PF00577">
    <property type="entry name" value="Usher"/>
    <property type="match status" value="1"/>
</dbReference>
<comment type="similarity">
    <text evidence="2 9">Belongs to the fimbrial export usher family.</text>
</comment>
<dbReference type="GO" id="GO:0009279">
    <property type="term" value="C:cell outer membrane"/>
    <property type="evidence" value="ECO:0007669"/>
    <property type="project" value="UniProtKB-SubCell"/>
</dbReference>
<dbReference type="PROSITE" id="PS01151">
    <property type="entry name" value="FIMBRIAL_USHER"/>
    <property type="match status" value="1"/>
</dbReference>
<dbReference type="GO" id="GO:0015473">
    <property type="term" value="F:fimbrial usher porin activity"/>
    <property type="evidence" value="ECO:0007669"/>
    <property type="project" value="InterPro"/>
</dbReference>
<sequence>MKSFNTLLVMMLPLLSLAAEAREYHFDPALIDNAGGHVDLTQFEQGGQLPGLYPVDILLNGEFVDAQDIRFIQFNDDKGGVKLTPCLTREQLAAYHVRVEDYPDAEKENGVADGCFPLSAIPGASADFNFNNQTLLLNIPQLFMHARRQGIAPETLWNDGIPALLMNYQLGSTRTEYRHYTSRTDNSNWMQLQPGINLGAWRLRNNTNWQRSGAQAGKWRSVNTYAERGLNAIKSRLTLGESYTPADIFNSVAFRGVMLSSDEAMVPGSLYQFSPVVRGIARTQARVEVKQNGQTLYNALVPAGPFALTDLIATGSGGDLEVTIHETDGQPQVFIIPWQTPAIALREGYLKYNLMAGQYRSATGVSPDVVQATAIYGLPANFTVYGGAQFSPKYLALSAGAGWSAGKIGAVSMDITESRSQHRAERGRELRLRYSKQFIPLNTTLSVSSEYSLSRGFHTLSDALENDPRYRSQSLSLSQKNRIGIAVNQGIGSLGYFGFSGYQARYWERDGYDSTFMATYTLPFEAVTLSLNWSQNRYGSRNNQKDQVTSLWMSVPLGRWLGGNTRASYRYTSPSTGKATHSLGVNGAALQRRLQWSASQQFRPGAEEQNNGNLNLRWNGTYGQASGYYGYSDSYRRTGAELHGGMLLHGKGMTLSQPLGETVALIEAPGAAGIQVGAWPGVKTDFRGFTSQSFLQPYQTNTVYLNPEQLPPDVDIAETDKSIVPTHGAVVPIKFTTRTGARALITVLQPDGRPVPYGALVTVVGEQAGTGIVADGGVTWLTGLQNKGALIVKWAKQQCRASYQLPAQQDAAGIYVMNAQCQREN</sequence>
<dbReference type="InterPro" id="IPR043142">
    <property type="entry name" value="PapC-like_C_sf"/>
</dbReference>
<feature type="signal peptide" evidence="10">
    <location>
        <begin position="1"/>
        <end position="21"/>
    </location>
</feature>
<keyword evidence="14" id="KW-1185">Reference proteome</keyword>
<organism evidence="13 14">
    <name type="scientific">Izhakiella australiensis</name>
    <dbReference type="NCBI Taxonomy" id="1926881"/>
    <lineage>
        <taxon>Bacteria</taxon>
        <taxon>Pseudomonadati</taxon>
        <taxon>Pseudomonadota</taxon>
        <taxon>Gammaproteobacteria</taxon>
        <taxon>Enterobacterales</taxon>
        <taxon>Erwiniaceae</taxon>
        <taxon>Izhakiella</taxon>
    </lineage>
</organism>
<dbReference type="RefSeq" id="WP_078002095.1">
    <property type="nucleotide sequence ID" value="NZ_MRUL01000003.1"/>
</dbReference>
<dbReference type="STRING" id="1926881.BTJ39_07805"/>
<comment type="caution">
    <text evidence="13">The sequence shown here is derived from an EMBL/GenBank/DDBJ whole genome shotgun (WGS) entry which is preliminary data.</text>
</comment>
<evidence type="ECO:0000313" key="14">
    <source>
        <dbReference type="Proteomes" id="UP000190667"/>
    </source>
</evidence>
<dbReference type="Pfam" id="PF13953">
    <property type="entry name" value="PapC_C"/>
    <property type="match status" value="1"/>
</dbReference>
<evidence type="ECO:0000256" key="7">
    <source>
        <dbReference type="ARBA" id="ARBA00023136"/>
    </source>
</evidence>
<keyword evidence="3 9" id="KW-0813">Transport</keyword>
<feature type="domain" description="PapC-like C-terminal" evidence="11">
    <location>
        <begin position="744"/>
        <end position="807"/>
    </location>
</feature>
<dbReference type="Pfam" id="PF13954">
    <property type="entry name" value="PapC_N"/>
    <property type="match status" value="1"/>
</dbReference>
<dbReference type="Proteomes" id="UP000190667">
    <property type="component" value="Unassembled WGS sequence"/>
</dbReference>
<keyword evidence="6 10" id="KW-0732">Signal</keyword>
<evidence type="ECO:0000256" key="2">
    <source>
        <dbReference type="ARBA" id="ARBA00008064"/>
    </source>
</evidence>
<name>A0A1S8YQ96_9GAMM</name>
<keyword evidence="9" id="KW-1029">Fimbrium biogenesis</keyword>
<dbReference type="Gene3D" id="2.60.40.2070">
    <property type="match status" value="1"/>
</dbReference>
<evidence type="ECO:0008006" key="15">
    <source>
        <dbReference type="Google" id="ProtNLM"/>
    </source>
</evidence>
<dbReference type="PANTHER" id="PTHR30451">
    <property type="entry name" value="OUTER MEMBRANE USHER PROTEIN"/>
    <property type="match status" value="1"/>
</dbReference>
<dbReference type="InterPro" id="IPR018030">
    <property type="entry name" value="Fimbrial_membr_usher_CS"/>
</dbReference>
<keyword evidence="5 9" id="KW-0812">Transmembrane</keyword>
<dbReference type="InterPro" id="IPR037224">
    <property type="entry name" value="PapC_N_sf"/>
</dbReference>
<evidence type="ECO:0000256" key="10">
    <source>
        <dbReference type="SAM" id="SignalP"/>
    </source>
</evidence>
<evidence type="ECO:0000256" key="6">
    <source>
        <dbReference type="ARBA" id="ARBA00022729"/>
    </source>
</evidence>
<evidence type="ECO:0000256" key="9">
    <source>
        <dbReference type="RuleBase" id="RU003884"/>
    </source>
</evidence>
<dbReference type="Gene3D" id="3.10.20.410">
    <property type="match status" value="1"/>
</dbReference>
<dbReference type="InterPro" id="IPR000015">
    <property type="entry name" value="Fimb_usher"/>
</dbReference>
<evidence type="ECO:0000259" key="11">
    <source>
        <dbReference type="Pfam" id="PF13953"/>
    </source>
</evidence>
<dbReference type="Gene3D" id="2.60.40.2610">
    <property type="entry name" value="Outer membrane usher protein FimD, plug domain"/>
    <property type="match status" value="1"/>
</dbReference>
<dbReference type="GO" id="GO:0009297">
    <property type="term" value="P:pilus assembly"/>
    <property type="evidence" value="ECO:0007669"/>
    <property type="project" value="InterPro"/>
</dbReference>
<dbReference type="EMBL" id="MRUL01000003">
    <property type="protein sequence ID" value="OON40957.1"/>
    <property type="molecule type" value="Genomic_DNA"/>
</dbReference>
<evidence type="ECO:0000256" key="4">
    <source>
        <dbReference type="ARBA" id="ARBA00022452"/>
    </source>
</evidence>
<evidence type="ECO:0000259" key="12">
    <source>
        <dbReference type="Pfam" id="PF13954"/>
    </source>
</evidence>
<evidence type="ECO:0000313" key="13">
    <source>
        <dbReference type="EMBL" id="OON40957.1"/>
    </source>
</evidence>
<evidence type="ECO:0000256" key="8">
    <source>
        <dbReference type="ARBA" id="ARBA00023237"/>
    </source>
</evidence>
<feature type="chain" id="PRO_5012368361" description="Pilin outer membrane usher protein SafC" evidence="10">
    <location>
        <begin position="22"/>
        <end position="825"/>
    </location>
</feature>
<protein>
    <recommendedName>
        <fullName evidence="15">Pilin outer membrane usher protein SafC</fullName>
    </recommendedName>
</protein>
<reference evidence="13 14" key="1">
    <citation type="submission" date="2016-12" db="EMBL/GenBank/DDBJ databases">
        <title>Izhakiella australiana sp. nov. of genus Izhakiella isolated from Australian desert.</title>
        <authorList>
            <person name="Ji M."/>
        </authorList>
    </citation>
    <scope>NUCLEOTIDE SEQUENCE [LARGE SCALE GENOMIC DNA]</scope>
    <source>
        <strain evidence="13 14">D4N98</strain>
    </source>
</reference>
<dbReference type="InterPro" id="IPR025949">
    <property type="entry name" value="PapC-like_C"/>
</dbReference>
<evidence type="ECO:0000256" key="1">
    <source>
        <dbReference type="ARBA" id="ARBA00004571"/>
    </source>
</evidence>
<dbReference type="SUPFAM" id="SSF141729">
    <property type="entry name" value="FimD N-terminal domain-like"/>
    <property type="match status" value="1"/>
</dbReference>
<keyword evidence="8 9" id="KW-0998">Cell outer membrane</keyword>
<gene>
    <name evidence="13" type="ORF">BTJ39_07805</name>
</gene>
<dbReference type="InterPro" id="IPR042186">
    <property type="entry name" value="FimD_plug_dom"/>
</dbReference>